<dbReference type="AlphaFoldDB" id="A0A4Q2JYB8"/>
<keyword evidence="1" id="KW-1133">Transmembrane helix</keyword>
<feature type="transmembrane region" description="Helical" evidence="1">
    <location>
        <begin position="82"/>
        <end position="108"/>
    </location>
</feature>
<dbReference type="Proteomes" id="UP000292881">
    <property type="component" value="Unassembled WGS sequence"/>
</dbReference>
<feature type="transmembrane region" description="Helical" evidence="1">
    <location>
        <begin position="40"/>
        <end position="62"/>
    </location>
</feature>
<keyword evidence="1" id="KW-0812">Transmembrane</keyword>
<evidence type="ECO:0000313" key="3">
    <source>
        <dbReference type="Proteomes" id="UP000292881"/>
    </source>
</evidence>
<evidence type="ECO:0000256" key="1">
    <source>
        <dbReference type="SAM" id="Phobius"/>
    </source>
</evidence>
<comment type="caution">
    <text evidence="2">The sequence shown here is derived from an EMBL/GenBank/DDBJ whole genome shotgun (WGS) entry which is preliminary data.</text>
</comment>
<organism evidence="2 3">
    <name type="scientific">Agromyces binzhouensis</name>
    <dbReference type="NCBI Taxonomy" id="1817495"/>
    <lineage>
        <taxon>Bacteria</taxon>
        <taxon>Bacillati</taxon>
        <taxon>Actinomycetota</taxon>
        <taxon>Actinomycetes</taxon>
        <taxon>Micrococcales</taxon>
        <taxon>Microbacteriaceae</taxon>
        <taxon>Agromyces</taxon>
    </lineage>
</organism>
<dbReference type="OrthoDB" id="5120815at2"/>
<feature type="transmembrane region" description="Helical" evidence="1">
    <location>
        <begin position="120"/>
        <end position="141"/>
    </location>
</feature>
<keyword evidence="3" id="KW-1185">Reference proteome</keyword>
<evidence type="ECO:0000313" key="2">
    <source>
        <dbReference type="EMBL" id="RXZ51857.1"/>
    </source>
</evidence>
<sequence length="238" mass="24671">MPSEPDDADQIFAVLATSDAPASPASPPRPASTWRRRAAVTLRVIAAVAAIVTVSIGVFAYAQLLSIAESDLHLLTMIVGDWYPTLLDLAILSMGLGVAALVGAAILAPSRPKKSGGPKAIVAAAIVIALVAISLIPTVLFSGGQLLMRTSYTVLPGESEGGCRIVVSESSTLLDGSGSAGVLRPGTVVVDWIRDFSAQSPGKRFAQGRYTLTWDGETADLQADGLTWRPFAPLTCTG</sequence>
<dbReference type="RefSeq" id="WP_129232936.1">
    <property type="nucleotide sequence ID" value="NZ_SDPL01000002.1"/>
</dbReference>
<protein>
    <submittedName>
        <fullName evidence="2">Uncharacterized protein</fullName>
    </submittedName>
</protein>
<dbReference type="EMBL" id="SDPL01000002">
    <property type="protein sequence ID" value="RXZ51857.1"/>
    <property type="molecule type" value="Genomic_DNA"/>
</dbReference>
<keyword evidence="1" id="KW-0472">Membrane</keyword>
<reference evidence="2 3" key="1">
    <citation type="submission" date="2019-01" db="EMBL/GenBank/DDBJ databases">
        <authorList>
            <person name="Li J."/>
        </authorList>
    </citation>
    <scope>NUCLEOTIDE SEQUENCE [LARGE SCALE GENOMIC DNA]</scope>
    <source>
        <strain evidence="2 3">CGMCC 4.7180</strain>
    </source>
</reference>
<proteinExistence type="predicted"/>
<name>A0A4Q2JYB8_9MICO</name>
<gene>
    <name evidence="2" type="ORF">ESO86_00450</name>
</gene>
<accession>A0A4Q2JYB8</accession>